<dbReference type="AlphaFoldDB" id="A0A1G6SCI0"/>
<dbReference type="EMBL" id="FNAC01000016">
    <property type="protein sequence ID" value="SDD13847.1"/>
    <property type="molecule type" value="Genomic_DNA"/>
</dbReference>
<accession>A0A1G6SCI0</accession>
<organism evidence="1 2">
    <name type="scientific">Algoriphagus faecimaris</name>
    <dbReference type="NCBI Taxonomy" id="686796"/>
    <lineage>
        <taxon>Bacteria</taxon>
        <taxon>Pseudomonadati</taxon>
        <taxon>Bacteroidota</taxon>
        <taxon>Cytophagia</taxon>
        <taxon>Cytophagales</taxon>
        <taxon>Cyclobacteriaceae</taxon>
        <taxon>Algoriphagus</taxon>
    </lineage>
</organism>
<proteinExistence type="predicted"/>
<name>A0A1G6SCI0_9BACT</name>
<evidence type="ECO:0008006" key="3">
    <source>
        <dbReference type="Google" id="ProtNLM"/>
    </source>
</evidence>
<dbReference type="Proteomes" id="UP000199060">
    <property type="component" value="Unassembled WGS sequence"/>
</dbReference>
<dbReference type="OrthoDB" id="877403at2"/>
<dbReference type="RefSeq" id="WP_087939349.1">
    <property type="nucleotide sequence ID" value="NZ_FNAC01000016.1"/>
</dbReference>
<sequence length="139" mass="16165">MEEEKKPIEFVSTTENQKSITQELLEQVLPFIKEQFKSEGKNLELAILNQALQVQENELVVEVMGHVQEEIAQKMKPELIRLIRERAGVGQFTFSIVTKEEIATQSSKLYTDSDKFRFLTEKHPALKEFSKRFGLETDY</sequence>
<evidence type="ECO:0000313" key="1">
    <source>
        <dbReference type="EMBL" id="SDD13847.1"/>
    </source>
</evidence>
<keyword evidence="2" id="KW-1185">Reference proteome</keyword>
<protein>
    <recommendedName>
        <fullName evidence="3">DNA polymerase-3 subunit gamma/tau</fullName>
    </recommendedName>
</protein>
<reference evidence="2" key="1">
    <citation type="submission" date="2016-10" db="EMBL/GenBank/DDBJ databases">
        <authorList>
            <person name="Varghese N."/>
            <person name="Submissions S."/>
        </authorList>
    </citation>
    <scope>NUCLEOTIDE SEQUENCE [LARGE SCALE GENOMIC DNA]</scope>
    <source>
        <strain evidence="2">DSM 23095</strain>
    </source>
</reference>
<dbReference type="STRING" id="686796.SAMN04488104_101629"/>
<evidence type="ECO:0000313" key="2">
    <source>
        <dbReference type="Proteomes" id="UP000199060"/>
    </source>
</evidence>
<gene>
    <name evidence="1" type="ORF">SAMN04488104_101629</name>
</gene>